<keyword evidence="1" id="KW-0472">Membrane</keyword>
<gene>
    <name evidence="3" type="ORF">RR46_00564</name>
</gene>
<protein>
    <submittedName>
        <fullName evidence="3">WD repeat and HMG-box DNA-binding protein 1</fullName>
    </submittedName>
</protein>
<evidence type="ECO:0000313" key="4">
    <source>
        <dbReference type="Proteomes" id="UP000053268"/>
    </source>
</evidence>
<keyword evidence="3" id="KW-0238">DNA-binding</keyword>
<organism evidence="3 4">
    <name type="scientific">Papilio xuthus</name>
    <name type="common">Asian swallowtail butterfly</name>
    <dbReference type="NCBI Taxonomy" id="66420"/>
    <lineage>
        <taxon>Eukaryota</taxon>
        <taxon>Metazoa</taxon>
        <taxon>Ecdysozoa</taxon>
        <taxon>Arthropoda</taxon>
        <taxon>Hexapoda</taxon>
        <taxon>Insecta</taxon>
        <taxon>Pterygota</taxon>
        <taxon>Neoptera</taxon>
        <taxon>Endopterygota</taxon>
        <taxon>Lepidoptera</taxon>
        <taxon>Glossata</taxon>
        <taxon>Ditrysia</taxon>
        <taxon>Papilionoidea</taxon>
        <taxon>Papilionidae</taxon>
        <taxon>Papilioninae</taxon>
        <taxon>Papilio</taxon>
    </lineage>
</organism>
<keyword evidence="1" id="KW-0812">Transmembrane</keyword>
<dbReference type="EMBL" id="KQ459034">
    <property type="protein sequence ID" value="KPJ04314.1"/>
    <property type="molecule type" value="Genomic_DNA"/>
</dbReference>
<dbReference type="PANTHER" id="PTHR19932:SF10">
    <property type="entry name" value="WD REPEAT AND HMG-BOX DNA-BINDING PROTEIN 1"/>
    <property type="match status" value="1"/>
</dbReference>
<dbReference type="Pfam" id="PF12341">
    <property type="entry name" value="Mcl1_mid"/>
    <property type="match status" value="1"/>
</dbReference>
<evidence type="ECO:0000313" key="3">
    <source>
        <dbReference type="EMBL" id="KPJ04314.1"/>
    </source>
</evidence>
<dbReference type="AlphaFoldDB" id="A0A0N0PAA8"/>
<dbReference type="PANTHER" id="PTHR19932">
    <property type="entry name" value="WD REPEAT AND HMG-BOX DNA BINDING PROTEIN"/>
    <property type="match status" value="1"/>
</dbReference>
<proteinExistence type="predicted"/>
<dbReference type="GO" id="GO:0006281">
    <property type="term" value="P:DNA repair"/>
    <property type="evidence" value="ECO:0007669"/>
    <property type="project" value="TreeGrafter"/>
</dbReference>
<dbReference type="GO" id="GO:0003677">
    <property type="term" value="F:DNA binding"/>
    <property type="evidence" value="ECO:0007669"/>
    <property type="project" value="UniProtKB-KW"/>
</dbReference>
<name>A0A0N0PAA8_PAPXU</name>
<dbReference type="STRING" id="66420.A0A0N0PAA8"/>
<dbReference type="GO" id="GO:0000278">
    <property type="term" value="P:mitotic cell cycle"/>
    <property type="evidence" value="ECO:0007669"/>
    <property type="project" value="TreeGrafter"/>
</dbReference>
<dbReference type="GO" id="GO:0043596">
    <property type="term" value="C:nuclear replication fork"/>
    <property type="evidence" value="ECO:0007669"/>
    <property type="project" value="TreeGrafter"/>
</dbReference>
<keyword evidence="4" id="KW-1185">Reference proteome</keyword>
<evidence type="ECO:0000259" key="2">
    <source>
        <dbReference type="Pfam" id="PF12341"/>
    </source>
</evidence>
<feature type="transmembrane region" description="Helical" evidence="1">
    <location>
        <begin position="292"/>
        <end position="310"/>
    </location>
</feature>
<dbReference type="GO" id="GO:0006261">
    <property type="term" value="P:DNA-templated DNA replication"/>
    <property type="evidence" value="ECO:0007669"/>
    <property type="project" value="TreeGrafter"/>
</dbReference>
<dbReference type="InterPro" id="IPR022100">
    <property type="entry name" value="WDHD1/CFT4_beta-prop_2nd"/>
</dbReference>
<dbReference type="Proteomes" id="UP000053268">
    <property type="component" value="Unassembled WGS sequence"/>
</dbReference>
<feature type="transmembrane region" description="Helical" evidence="1">
    <location>
        <begin position="316"/>
        <end position="338"/>
    </location>
</feature>
<sequence length="367" mass="40012">MASLSSSVLALACETPSKLVCISLMGSSKEWSVAMPDTEEILCVSATSALVACATDARLLRLFTTMGTQRQVISLPGPAVALSGFNTTVMAVYHSTDPGISDQHLAMDIIALNGRQVRSKTVHLPLTPGCKLAWLGCTDVGSPCTYDTAGILRLYDIASGIWMPICDTTAHSKGASDTWFIVSISEPTQTVRVILCRGTSYPLTVPRPIVTEIPLQIPLCELDNEKSQYEEQLVRWAHTTADVDVKTARETALKLFAVCITSGARGMEVSFVLKTSFIKGFSTALSVFTERFILFSAVVAFVVMGGYIRAEITFSLVQYFNLLQLACNILFPMALSFLAEAMVSVRRLETLSCLHVFNLKIRILFKI</sequence>
<keyword evidence="1" id="KW-1133">Transmembrane helix</keyword>
<feature type="domain" description="WDHD1/CFT4 second beta-propeller" evidence="2">
    <location>
        <begin position="1"/>
        <end position="219"/>
    </location>
</feature>
<evidence type="ECO:0000256" key="1">
    <source>
        <dbReference type="SAM" id="Phobius"/>
    </source>
</evidence>
<reference evidence="3 4" key="1">
    <citation type="journal article" date="2015" name="Nat. Commun.">
        <title>Outbred genome sequencing and CRISPR/Cas9 gene editing in butterflies.</title>
        <authorList>
            <person name="Li X."/>
            <person name="Fan D."/>
            <person name="Zhang W."/>
            <person name="Liu G."/>
            <person name="Zhang L."/>
            <person name="Zhao L."/>
            <person name="Fang X."/>
            <person name="Chen L."/>
            <person name="Dong Y."/>
            <person name="Chen Y."/>
            <person name="Ding Y."/>
            <person name="Zhao R."/>
            <person name="Feng M."/>
            <person name="Zhu Y."/>
            <person name="Feng Y."/>
            <person name="Jiang X."/>
            <person name="Zhu D."/>
            <person name="Xiang H."/>
            <person name="Feng X."/>
            <person name="Li S."/>
            <person name="Wang J."/>
            <person name="Zhang G."/>
            <person name="Kronforst M.R."/>
            <person name="Wang W."/>
        </authorList>
    </citation>
    <scope>NUCLEOTIDE SEQUENCE [LARGE SCALE GENOMIC DNA]</scope>
    <source>
        <strain evidence="3">Ya'a_city_454_Px</strain>
        <tissue evidence="3">Whole body</tissue>
    </source>
</reference>
<dbReference type="GO" id="GO:0003682">
    <property type="term" value="F:chromatin binding"/>
    <property type="evidence" value="ECO:0007669"/>
    <property type="project" value="TreeGrafter"/>
</dbReference>
<accession>A0A0N0PAA8</accession>